<dbReference type="EMBL" id="AZBU02000010">
    <property type="protein sequence ID" value="TKR63152.1"/>
    <property type="molecule type" value="Genomic_DNA"/>
</dbReference>
<comment type="caution">
    <text evidence="2">The sequence shown here is derived from an EMBL/GenBank/DDBJ whole genome shotgun (WGS) entry which is preliminary data.</text>
</comment>
<proteinExistence type="predicted"/>
<gene>
    <name evidence="2" type="ORF">L596_027018</name>
</gene>
<organism evidence="2 3">
    <name type="scientific">Steinernema carpocapsae</name>
    <name type="common">Entomopathogenic nematode</name>
    <dbReference type="NCBI Taxonomy" id="34508"/>
    <lineage>
        <taxon>Eukaryota</taxon>
        <taxon>Metazoa</taxon>
        <taxon>Ecdysozoa</taxon>
        <taxon>Nematoda</taxon>
        <taxon>Chromadorea</taxon>
        <taxon>Rhabditida</taxon>
        <taxon>Tylenchina</taxon>
        <taxon>Panagrolaimomorpha</taxon>
        <taxon>Strongyloidoidea</taxon>
        <taxon>Steinernematidae</taxon>
        <taxon>Steinernema</taxon>
    </lineage>
</organism>
<evidence type="ECO:0000313" key="2">
    <source>
        <dbReference type="EMBL" id="TKR63152.1"/>
    </source>
</evidence>
<dbReference type="Proteomes" id="UP000298663">
    <property type="component" value="Unassembled WGS sequence"/>
</dbReference>
<accession>A0A4U5M387</accession>
<name>A0A4U5M387_STECR</name>
<protein>
    <submittedName>
        <fullName evidence="2">Uncharacterized protein</fullName>
    </submittedName>
</protein>
<feature type="compositionally biased region" description="Basic and acidic residues" evidence="1">
    <location>
        <begin position="50"/>
        <end position="63"/>
    </location>
</feature>
<reference evidence="2 3" key="2">
    <citation type="journal article" date="2019" name="G3 (Bethesda)">
        <title>Hybrid Assembly of the Genome of the Entomopathogenic Nematode Steinernema carpocapsae Identifies the X-Chromosome.</title>
        <authorList>
            <person name="Serra L."/>
            <person name="Macchietto M."/>
            <person name="Macias-Munoz A."/>
            <person name="McGill C.J."/>
            <person name="Rodriguez I.M."/>
            <person name="Rodriguez B."/>
            <person name="Murad R."/>
            <person name="Mortazavi A."/>
        </authorList>
    </citation>
    <scope>NUCLEOTIDE SEQUENCE [LARGE SCALE GENOMIC DNA]</scope>
    <source>
        <strain evidence="2 3">ALL</strain>
    </source>
</reference>
<evidence type="ECO:0000256" key="1">
    <source>
        <dbReference type="SAM" id="MobiDB-lite"/>
    </source>
</evidence>
<keyword evidence="3" id="KW-1185">Reference proteome</keyword>
<evidence type="ECO:0000313" key="3">
    <source>
        <dbReference type="Proteomes" id="UP000298663"/>
    </source>
</evidence>
<sequence length="88" mass="9805">MGQIPRFSAFLRWSTPAPTSGPDALKHGGHRRQDPKEGQRQDGATNSPRSSERRTGREAHDSMLSRTGVIWGVTTCNMLISQYTFMNS</sequence>
<reference evidence="2 3" key="1">
    <citation type="journal article" date="2015" name="Genome Biol.">
        <title>Comparative genomics of Steinernema reveals deeply conserved gene regulatory networks.</title>
        <authorList>
            <person name="Dillman A.R."/>
            <person name="Macchietto M."/>
            <person name="Porter C.F."/>
            <person name="Rogers A."/>
            <person name="Williams B."/>
            <person name="Antoshechkin I."/>
            <person name="Lee M.M."/>
            <person name="Goodwin Z."/>
            <person name="Lu X."/>
            <person name="Lewis E.E."/>
            <person name="Goodrich-Blair H."/>
            <person name="Stock S.P."/>
            <person name="Adams B.J."/>
            <person name="Sternberg P.W."/>
            <person name="Mortazavi A."/>
        </authorList>
    </citation>
    <scope>NUCLEOTIDE SEQUENCE [LARGE SCALE GENOMIC DNA]</scope>
    <source>
        <strain evidence="2 3">ALL</strain>
    </source>
</reference>
<feature type="compositionally biased region" description="Basic and acidic residues" evidence="1">
    <location>
        <begin position="31"/>
        <end position="40"/>
    </location>
</feature>
<feature type="region of interest" description="Disordered" evidence="1">
    <location>
        <begin position="1"/>
        <end position="66"/>
    </location>
</feature>
<dbReference type="AlphaFoldDB" id="A0A4U5M387"/>